<reference evidence="21 22" key="1">
    <citation type="submission" date="2018-12" db="EMBL/GenBank/DDBJ databases">
        <title>Bacillus chawlae sp. nov., Bacillus glennii sp. nov., and Bacillus saganii sp. nov. Isolated from the Vehicle Assembly Building at Kennedy Space Center where the Viking Spacecraft were Assembled.</title>
        <authorList>
            <person name="Seuylemezian A."/>
            <person name="Vaishampayan P."/>
        </authorList>
    </citation>
    <scope>NUCLEOTIDE SEQUENCE [LARGE SCALE GENOMIC DNA]</scope>
    <source>
        <strain evidence="21 22">L5</strain>
    </source>
</reference>
<dbReference type="GO" id="GO:0009228">
    <property type="term" value="P:thiamine biosynthetic process"/>
    <property type="evidence" value="ECO:0007669"/>
    <property type="project" value="UniProtKB-KW"/>
</dbReference>
<dbReference type="CDD" id="cd11716">
    <property type="entry name" value="THUMP_ThiI"/>
    <property type="match status" value="1"/>
</dbReference>
<dbReference type="GO" id="GO:0009229">
    <property type="term" value="P:thiamine diphosphate biosynthetic process"/>
    <property type="evidence" value="ECO:0007669"/>
    <property type="project" value="UniProtKB-UniRule"/>
</dbReference>
<keyword evidence="22" id="KW-1185">Reference proteome</keyword>
<keyword evidence="8 19" id="KW-0694">RNA-binding</keyword>
<evidence type="ECO:0000256" key="9">
    <source>
        <dbReference type="ARBA" id="ARBA00022977"/>
    </source>
</evidence>
<evidence type="ECO:0000256" key="7">
    <source>
        <dbReference type="ARBA" id="ARBA00022840"/>
    </source>
</evidence>
<dbReference type="GO" id="GO:0000049">
    <property type="term" value="F:tRNA binding"/>
    <property type="evidence" value="ECO:0007669"/>
    <property type="project" value="UniProtKB-UniRule"/>
</dbReference>
<dbReference type="EMBL" id="RYZZ01000022">
    <property type="protein sequence ID" value="RUQ27622.1"/>
    <property type="molecule type" value="Genomic_DNA"/>
</dbReference>
<proteinExistence type="inferred from homology"/>
<name>A0A433HHI0_9BACI</name>
<dbReference type="InterPro" id="IPR004114">
    <property type="entry name" value="THUMP_dom"/>
</dbReference>
<sequence>MMKFDHIIIRYGEISTKKRNRKGFVDKLKANIRWVLEEFSNAKLSANRERMYILLYGEDPQDIIERLKGVFGIQSLSPALKVGKDIEEIKSAAVYYFEQLSEKVSTFKITTKRSDKDFPYNTDELNHILGGHLLENTEGITVDVKKPDFNLRVEVRREAIYLTGEVIPGAGGLPLGSSGKAMLMLSGGIDSPVAGFLSMKRGLEIECIHFYSPPFTSERSRQKTVDLAEKLAEVSGSMKLHIVPFTEIQLLIQKQIPENYTMTSTRRLMLRIADKIRERQEAMAIITGESLGQVASQTLSSMYAINEVTNTPILRPLITIDKTDIIGMARDLNTLEISNRPYEDCCTVFTPASPKTKPRREKVAFYESFVDFDALIDEAVQKTEILTVSGVKGRKSDLEELENLF</sequence>
<dbReference type="Proteomes" id="UP000267430">
    <property type="component" value="Unassembled WGS sequence"/>
</dbReference>
<dbReference type="NCBIfam" id="TIGR00342">
    <property type="entry name" value="tRNA uracil 4-sulfurtransferase ThiI"/>
    <property type="match status" value="1"/>
</dbReference>
<dbReference type="PANTHER" id="PTHR43209">
    <property type="entry name" value="TRNA SULFURTRANSFERASE"/>
    <property type="match status" value="1"/>
</dbReference>
<accession>A0A433HHI0</accession>
<dbReference type="Gene3D" id="3.30.2130.30">
    <property type="match status" value="1"/>
</dbReference>
<comment type="caution">
    <text evidence="21">The sequence shown here is derived from an EMBL/GenBank/DDBJ whole genome shotgun (WGS) entry which is preliminary data.</text>
</comment>
<evidence type="ECO:0000259" key="20">
    <source>
        <dbReference type="PROSITE" id="PS51165"/>
    </source>
</evidence>
<evidence type="ECO:0000256" key="13">
    <source>
        <dbReference type="ARBA" id="ARBA00061472"/>
    </source>
</evidence>
<dbReference type="SUPFAM" id="SSF143437">
    <property type="entry name" value="THUMP domain-like"/>
    <property type="match status" value="1"/>
</dbReference>
<dbReference type="InterPro" id="IPR003720">
    <property type="entry name" value="tRNA_STrfase"/>
</dbReference>
<comment type="pathway">
    <text evidence="2 19">Cofactor biosynthesis; thiamine diphosphate biosynthesis.</text>
</comment>
<keyword evidence="6 19" id="KW-0547">Nucleotide-binding</keyword>
<keyword evidence="7 19" id="KW-0067">ATP-binding</keyword>
<evidence type="ECO:0000256" key="8">
    <source>
        <dbReference type="ARBA" id="ARBA00022884"/>
    </source>
</evidence>
<comment type="function">
    <text evidence="12 19">Catalyzes the ATP-dependent transfer of a sulfur to tRNA to produce 4-thiouridine in position 8 of tRNAs, which functions as a near-UV photosensor. Also catalyzes the transfer of sulfur to the sulfur carrier protein ThiS, forming ThiS-thiocarboxylate. This is a step in the synthesis of thiazole, in the thiamine biosynthesis pathway. The sulfur is donated as persulfide by IscS.</text>
</comment>
<dbReference type="FunFam" id="3.40.50.620:FF:000053">
    <property type="entry name" value="Probable tRNA sulfurtransferase"/>
    <property type="match status" value="1"/>
</dbReference>
<evidence type="ECO:0000256" key="3">
    <source>
        <dbReference type="ARBA" id="ARBA00022490"/>
    </source>
</evidence>
<dbReference type="InterPro" id="IPR020536">
    <property type="entry name" value="ThiI_AANH"/>
</dbReference>
<feature type="binding site" evidence="19">
    <location>
        <begin position="184"/>
        <end position="185"/>
    </location>
    <ligand>
        <name>ATP</name>
        <dbReference type="ChEBI" id="CHEBI:30616"/>
    </ligand>
</feature>
<feature type="binding site" evidence="19">
    <location>
        <position position="297"/>
    </location>
    <ligand>
        <name>ATP</name>
        <dbReference type="ChEBI" id="CHEBI:30616"/>
    </ligand>
</feature>
<feature type="binding site" evidence="19">
    <location>
        <position position="288"/>
    </location>
    <ligand>
        <name>ATP</name>
        <dbReference type="ChEBI" id="CHEBI:30616"/>
    </ligand>
</feature>
<dbReference type="Pfam" id="PF02568">
    <property type="entry name" value="ThiI"/>
    <property type="match status" value="1"/>
</dbReference>
<dbReference type="HAMAP" id="MF_00021">
    <property type="entry name" value="ThiI"/>
    <property type="match status" value="1"/>
</dbReference>
<dbReference type="GO" id="GO:0005524">
    <property type="term" value="F:ATP binding"/>
    <property type="evidence" value="ECO:0007669"/>
    <property type="project" value="UniProtKB-UniRule"/>
</dbReference>
<dbReference type="GO" id="GO:0002937">
    <property type="term" value="P:tRNA 4-thiouridine biosynthesis"/>
    <property type="evidence" value="ECO:0007669"/>
    <property type="project" value="TreeGrafter"/>
</dbReference>
<dbReference type="GO" id="GO:0140741">
    <property type="term" value="F:tRNA-uracil-4 sulfurtransferase activity"/>
    <property type="evidence" value="ECO:0007669"/>
    <property type="project" value="UniProtKB-EC"/>
</dbReference>
<evidence type="ECO:0000256" key="1">
    <source>
        <dbReference type="ARBA" id="ARBA00004496"/>
    </source>
</evidence>
<keyword evidence="3 19" id="KW-0963">Cytoplasm</keyword>
<dbReference type="EC" id="2.8.1.4" evidence="14 19"/>
<comment type="catalytic activity">
    <reaction evidence="10 19">
        <text>[ThiI sulfur-carrier protein]-S-sulfanyl-L-cysteine + a uridine in tRNA + 2 reduced [2Fe-2S]-[ferredoxin] + ATP + H(+) = [ThiI sulfur-carrier protein]-L-cysteine + a 4-thiouridine in tRNA + 2 oxidized [2Fe-2S]-[ferredoxin] + AMP + diphosphate</text>
        <dbReference type="Rhea" id="RHEA:24176"/>
        <dbReference type="Rhea" id="RHEA-COMP:10000"/>
        <dbReference type="Rhea" id="RHEA-COMP:10001"/>
        <dbReference type="Rhea" id="RHEA-COMP:13337"/>
        <dbReference type="Rhea" id="RHEA-COMP:13338"/>
        <dbReference type="Rhea" id="RHEA-COMP:13339"/>
        <dbReference type="Rhea" id="RHEA-COMP:13340"/>
        <dbReference type="ChEBI" id="CHEBI:15378"/>
        <dbReference type="ChEBI" id="CHEBI:29950"/>
        <dbReference type="ChEBI" id="CHEBI:30616"/>
        <dbReference type="ChEBI" id="CHEBI:33019"/>
        <dbReference type="ChEBI" id="CHEBI:33737"/>
        <dbReference type="ChEBI" id="CHEBI:33738"/>
        <dbReference type="ChEBI" id="CHEBI:61963"/>
        <dbReference type="ChEBI" id="CHEBI:65315"/>
        <dbReference type="ChEBI" id="CHEBI:136798"/>
        <dbReference type="ChEBI" id="CHEBI:456215"/>
        <dbReference type="EC" id="2.8.1.4"/>
    </reaction>
</comment>
<keyword evidence="9 19" id="KW-0784">Thiamine biosynthesis</keyword>
<dbReference type="InterPro" id="IPR014729">
    <property type="entry name" value="Rossmann-like_a/b/a_fold"/>
</dbReference>
<dbReference type="Pfam" id="PF02926">
    <property type="entry name" value="THUMP"/>
    <property type="match status" value="1"/>
</dbReference>
<evidence type="ECO:0000256" key="14">
    <source>
        <dbReference type="ARBA" id="ARBA00066827"/>
    </source>
</evidence>
<dbReference type="InterPro" id="IPR054173">
    <property type="entry name" value="ThiI_fer"/>
</dbReference>
<evidence type="ECO:0000256" key="15">
    <source>
        <dbReference type="ARBA" id="ARBA00071867"/>
    </source>
</evidence>
<dbReference type="AlphaFoldDB" id="A0A433HHI0"/>
<comment type="catalytic activity">
    <reaction evidence="11 19">
        <text>[ThiS sulfur-carrier protein]-C-terminal Gly-Gly-AMP + S-sulfanyl-L-cysteinyl-[cysteine desulfurase] + AH2 = [ThiS sulfur-carrier protein]-C-terminal-Gly-aminoethanethioate + L-cysteinyl-[cysteine desulfurase] + A + AMP + 2 H(+)</text>
        <dbReference type="Rhea" id="RHEA:43340"/>
        <dbReference type="Rhea" id="RHEA-COMP:12157"/>
        <dbReference type="Rhea" id="RHEA-COMP:12158"/>
        <dbReference type="Rhea" id="RHEA-COMP:12910"/>
        <dbReference type="Rhea" id="RHEA-COMP:19908"/>
        <dbReference type="ChEBI" id="CHEBI:13193"/>
        <dbReference type="ChEBI" id="CHEBI:15378"/>
        <dbReference type="ChEBI" id="CHEBI:17499"/>
        <dbReference type="ChEBI" id="CHEBI:29950"/>
        <dbReference type="ChEBI" id="CHEBI:61963"/>
        <dbReference type="ChEBI" id="CHEBI:90618"/>
        <dbReference type="ChEBI" id="CHEBI:232372"/>
        <dbReference type="ChEBI" id="CHEBI:456215"/>
    </reaction>
</comment>
<dbReference type="InterPro" id="IPR049962">
    <property type="entry name" value="THUMP_ThiI"/>
</dbReference>
<evidence type="ECO:0000256" key="11">
    <source>
        <dbReference type="ARBA" id="ARBA00052330"/>
    </source>
</evidence>
<feature type="binding site" evidence="19">
    <location>
        <begin position="209"/>
        <end position="210"/>
    </location>
    <ligand>
        <name>ATP</name>
        <dbReference type="ChEBI" id="CHEBI:30616"/>
    </ligand>
</feature>
<keyword evidence="5 19" id="KW-0808">Transferase</keyword>
<evidence type="ECO:0000256" key="6">
    <source>
        <dbReference type="ARBA" id="ARBA00022741"/>
    </source>
</evidence>
<organism evidence="21 22">
    <name type="scientific">Peribacillus cavernae</name>
    <dbReference type="NCBI Taxonomy" id="1674310"/>
    <lineage>
        <taxon>Bacteria</taxon>
        <taxon>Bacillati</taxon>
        <taxon>Bacillota</taxon>
        <taxon>Bacilli</taxon>
        <taxon>Bacillales</taxon>
        <taxon>Bacillaceae</taxon>
        <taxon>Peribacillus</taxon>
    </lineage>
</organism>
<dbReference type="InterPro" id="IPR050102">
    <property type="entry name" value="tRNA_sulfurtransferase_ThiI"/>
</dbReference>
<comment type="subcellular location">
    <subcellularLocation>
        <location evidence="1 19">Cytoplasm</location>
    </subcellularLocation>
</comment>
<dbReference type="Gene3D" id="3.40.50.620">
    <property type="entry name" value="HUPs"/>
    <property type="match status" value="1"/>
</dbReference>
<dbReference type="SMART" id="SM00981">
    <property type="entry name" value="THUMP"/>
    <property type="match status" value="1"/>
</dbReference>
<dbReference type="PROSITE" id="PS51165">
    <property type="entry name" value="THUMP"/>
    <property type="match status" value="1"/>
</dbReference>
<dbReference type="Pfam" id="PF22025">
    <property type="entry name" value="ThiI_fer"/>
    <property type="match status" value="1"/>
</dbReference>
<dbReference type="SUPFAM" id="SSF52402">
    <property type="entry name" value="Adenine nucleotide alpha hydrolases-like"/>
    <property type="match status" value="1"/>
</dbReference>
<dbReference type="UniPathway" id="UPA00060"/>
<dbReference type="GO" id="GO:0004810">
    <property type="term" value="F:CCA tRNA nucleotidyltransferase activity"/>
    <property type="evidence" value="ECO:0007669"/>
    <property type="project" value="InterPro"/>
</dbReference>
<evidence type="ECO:0000256" key="4">
    <source>
        <dbReference type="ARBA" id="ARBA00022555"/>
    </source>
</evidence>
<feature type="binding site" evidence="19">
    <location>
        <position position="266"/>
    </location>
    <ligand>
        <name>ATP</name>
        <dbReference type="ChEBI" id="CHEBI:30616"/>
    </ligand>
</feature>
<evidence type="ECO:0000256" key="16">
    <source>
        <dbReference type="ARBA" id="ARBA00075337"/>
    </source>
</evidence>
<dbReference type="PANTHER" id="PTHR43209:SF1">
    <property type="entry name" value="TRNA SULFURTRANSFERASE"/>
    <property type="match status" value="1"/>
</dbReference>
<evidence type="ECO:0000256" key="2">
    <source>
        <dbReference type="ARBA" id="ARBA00004948"/>
    </source>
</evidence>
<evidence type="ECO:0000256" key="10">
    <source>
        <dbReference type="ARBA" id="ARBA00050570"/>
    </source>
</evidence>
<keyword evidence="4 19" id="KW-0820">tRNA-binding</keyword>
<feature type="domain" description="THUMP" evidence="20">
    <location>
        <begin position="61"/>
        <end position="166"/>
    </location>
</feature>
<protein>
    <recommendedName>
        <fullName evidence="15 19">Probable tRNA sulfurtransferase</fullName>
        <ecNumber evidence="14 19">2.8.1.4</ecNumber>
    </recommendedName>
    <alternativeName>
        <fullName evidence="16 19">Sulfur carrier protein ThiS sulfurtransferase</fullName>
    </alternativeName>
    <alternativeName>
        <fullName evidence="17 19">Thiamine biosynthesis protein ThiI</fullName>
    </alternativeName>
    <alternativeName>
        <fullName evidence="18 19">tRNA 4-thiouridine synthase</fullName>
    </alternativeName>
</protein>
<evidence type="ECO:0000313" key="21">
    <source>
        <dbReference type="EMBL" id="RUQ27622.1"/>
    </source>
</evidence>
<dbReference type="GO" id="GO:0052837">
    <property type="term" value="P:thiazole biosynthetic process"/>
    <property type="evidence" value="ECO:0007669"/>
    <property type="project" value="TreeGrafter"/>
</dbReference>
<dbReference type="CDD" id="cd01712">
    <property type="entry name" value="PPase_ThiI"/>
    <property type="match status" value="1"/>
</dbReference>
<evidence type="ECO:0000256" key="5">
    <source>
        <dbReference type="ARBA" id="ARBA00022679"/>
    </source>
</evidence>
<evidence type="ECO:0000256" key="19">
    <source>
        <dbReference type="HAMAP-Rule" id="MF_00021"/>
    </source>
</evidence>
<dbReference type="GO" id="GO:0005829">
    <property type="term" value="C:cytosol"/>
    <property type="evidence" value="ECO:0007669"/>
    <property type="project" value="TreeGrafter"/>
</dbReference>
<gene>
    <name evidence="19 21" type="primary">thiI</name>
    <name evidence="21" type="ORF">ELQ35_15310</name>
</gene>
<evidence type="ECO:0000256" key="12">
    <source>
        <dbReference type="ARBA" id="ARBA00058382"/>
    </source>
</evidence>
<dbReference type="OrthoDB" id="9773948at2"/>
<evidence type="ECO:0000313" key="22">
    <source>
        <dbReference type="Proteomes" id="UP000267430"/>
    </source>
</evidence>
<evidence type="ECO:0000256" key="17">
    <source>
        <dbReference type="ARBA" id="ARBA00077849"/>
    </source>
</evidence>
<comment type="similarity">
    <text evidence="13 19">Belongs to the ThiI family.</text>
</comment>
<evidence type="ECO:0000256" key="18">
    <source>
        <dbReference type="ARBA" id="ARBA00080570"/>
    </source>
</evidence>
<dbReference type="InterPro" id="IPR049961">
    <property type="entry name" value="ThiI_N"/>
</dbReference>